<protein>
    <submittedName>
        <fullName evidence="3">Phosphoglycerate mutase</fullName>
    </submittedName>
</protein>
<dbReference type="Proteomes" id="UP000613743">
    <property type="component" value="Unassembled WGS sequence"/>
</dbReference>
<dbReference type="SUPFAM" id="SSF53254">
    <property type="entry name" value="Phosphoglycerate mutase-like"/>
    <property type="match status" value="1"/>
</dbReference>
<dbReference type="InterPro" id="IPR029033">
    <property type="entry name" value="His_PPase_superfam"/>
</dbReference>
<dbReference type="GO" id="GO:0016791">
    <property type="term" value="F:phosphatase activity"/>
    <property type="evidence" value="ECO:0007669"/>
    <property type="project" value="TreeGrafter"/>
</dbReference>
<evidence type="ECO:0000256" key="2">
    <source>
        <dbReference type="PIRSR" id="PIRSR613078-2"/>
    </source>
</evidence>
<organism evidence="3 4">
    <name type="scientific">Shewanella gelidii</name>
    <dbReference type="NCBI Taxonomy" id="1642821"/>
    <lineage>
        <taxon>Bacteria</taxon>
        <taxon>Pseudomonadati</taxon>
        <taxon>Pseudomonadota</taxon>
        <taxon>Gammaproteobacteria</taxon>
        <taxon>Alteromonadales</taxon>
        <taxon>Shewanellaceae</taxon>
        <taxon>Shewanella</taxon>
    </lineage>
</organism>
<feature type="active site" description="Proton donor/acceptor" evidence="1">
    <location>
        <position position="86"/>
    </location>
</feature>
<comment type="caution">
    <text evidence="3">The sequence shown here is derived from an EMBL/GenBank/DDBJ whole genome shotgun (WGS) entry which is preliminary data.</text>
</comment>
<sequence length="210" mass="23852">MKESIQVQQTQLWLLRHGECEGGDILRGQVDVPLTRRGLQQMEHALNANLVFDHIYSSPLQRCAEFAKSFCQQQVTELSLQPNLAELNFGDWDGAGFDTLYQQHGDALTQFWNDPWTNKHLPPQGEPMVDFEQRVIEFIKQCASEHVGEKVLLVTHGGVIRCLMAWALSVQRSAGFYSQLAIAYASVIQIDIFVDEQGQLHPKLYWPTIG</sequence>
<evidence type="ECO:0000313" key="4">
    <source>
        <dbReference type="Proteomes" id="UP000613743"/>
    </source>
</evidence>
<proteinExistence type="predicted"/>
<dbReference type="AlphaFoldDB" id="A0A917JMQ5"/>
<dbReference type="Gene3D" id="3.40.50.1240">
    <property type="entry name" value="Phosphoglycerate mutase-like"/>
    <property type="match status" value="1"/>
</dbReference>
<evidence type="ECO:0000313" key="3">
    <source>
        <dbReference type="EMBL" id="GGI77831.1"/>
    </source>
</evidence>
<reference evidence="3" key="1">
    <citation type="journal article" date="2014" name="Int. J. Syst. Evol. Microbiol.">
        <title>Complete genome sequence of Corynebacterium casei LMG S-19264T (=DSM 44701T), isolated from a smear-ripened cheese.</title>
        <authorList>
            <consortium name="US DOE Joint Genome Institute (JGI-PGF)"/>
            <person name="Walter F."/>
            <person name="Albersmeier A."/>
            <person name="Kalinowski J."/>
            <person name="Ruckert C."/>
        </authorList>
    </citation>
    <scope>NUCLEOTIDE SEQUENCE</scope>
    <source>
        <strain evidence="3">JCM 30804</strain>
    </source>
</reference>
<keyword evidence="4" id="KW-1185">Reference proteome</keyword>
<dbReference type="EMBL" id="BMPZ01000003">
    <property type="protein sequence ID" value="GGI77831.1"/>
    <property type="molecule type" value="Genomic_DNA"/>
</dbReference>
<gene>
    <name evidence="3" type="primary">cobC</name>
    <name evidence="3" type="ORF">GCM10009332_14020</name>
</gene>
<dbReference type="InterPro" id="IPR013078">
    <property type="entry name" value="His_Pase_superF_clade-1"/>
</dbReference>
<feature type="active site" description="Tele-phosphohistidine intermediate" evidence="1">
    <location>
        <position position="17"/>
    </location>
</feature>
<dbReference type="InterPro" id="IPR050275">
    <property type="entry name" value="PGM_Phosphatase"/>
</dbReference>
<dbReference type="CDD" id="cd07067">
    <property type="entry name" value="HP_PGM_like"/>
    <property type="match status" value="1"/>
</dbReference>
<dbReference type="PANTHER" id="PTHR48100:SF1">
    <property type="entry name" value="HISTIDINE PHOSPHATASE FAMILY PROTEIN-RELATED"/>
    <property type="match status" value="1"/>
</dbReference>
<accession>A0A917JMQ5</accession>
<name>A0A917JMQ5_9GAMM</name>
<dbReference type="SMART" id="SM00855">
    <property type="entry name" value="PGAM"/>
    <property type="match status" value="1"/>
</dbReference>
<evidence type="ECO:0000256" key="1">
    <source>
        <dbReference type="PIRSR" id="PIRSR613078-1"/>
    </source>
</evidence>
<dbReference type="PIRSF" id="PIRSF000709">
    <property type="entry name" value="6PFK_2-Ptase"/>
    <property type="match status" value="1"/>
</dbReference>
<reference evidence="3" key="2">
    <citation type="submission" date="2020-09" db="EMBL/GenBank/DDBJ databases">
        <authorList>
            <person name="Sun Q."/>
            <person name="Ohkuma M."/>
        </authorList>
    </citation>
    <scope>NUCLEOTIDE SEQUENCE</scope>
    <source>
        <strain evidence="3">JCM 30804</strain>
    </source>
</reference>
<dbReference type="PANTHER" id="PTHR48100">
    <property type="entry name" value="BROAD-SPECIFICITY PHOSPHATASE YOR283W-RELATED"/>
    <property type="match status" value="1"/>
</dbReference>
<dbReference type="Pfam" id="PF00300">
    <property type="entry name" value="His_Phos_1"/>
    <property type="match status" value="1"/>
</dbReference>
<feature type="binding site" evidence="2">
    <location>
        <position position="62"/>
    </location>
    <ligand>
        <name>substrate</name>
    </ligand>
</feature>
<dbReference type="GO" id="GO:0005737">
    <property type="term" value="C:cytoplasm"/>
    <property type="evidence" value="ECO:0007669"/>
    <property type="project" value="TreeGrafter"/>
</dbReference>